<proteinExistence type="predicted"/>
<reference evidence="1" key="2">
    <citation type="submission" date="2018-05" db="EMBL/GenBank/DDBJ databases">
        <title>OmerRS3 (Oryza meridionalis Reference Sequence Version 3).</title>
        <authorList>
            <person name="Zhang J."/>
            <person name="Kudrna D."/>
            <person name="Lee S."/>
            <person name="Talag J."/>
            <person name="Welchert J."/>
            <person name="Wing R.A."/>
        </authorList>
    </citation>
    <scope>NUCLEOTIDE SEQUENCE [LARGE SCALE GENOMIC DNA]</scope>
    <source>
        <strain evidence="1">cv. OR44</strain>
    </source>
</reference>
<dbReference type="AlphaFoldDB" id="A0A0E0F8P7"/>
<evidence type="ECO:0000313" key="2">
    <source>
        <dbReference type="Proteomes" id="UP000008021"/>
    </source>
</evidence>
<dbReference type="Gramene" id="OMERI11G19010.2">
    <property type="protein sequence ID" value="OMERI11G19010.2"/>
    <property type="gene ID" value="OMERI11G19010"/>
</dbReference>
<organism evidence="1">
    <name type="scientific">Oryza meridionalis</name>
    <dbReference type="NCBI Taxonomy" id="40149"/>
    <lineage>
        <taxon>Eukaryota</taxon>
        <taxon>Viridiplantae</taxon>
        <taxon>Streptophyta</taxon>
        <taxon>Embryophyta</taxon>
        <taxon>Tracheophyta</taxon>
        <taxon>Spermatophyta</taxon>
        <taxon>Magnoliopsida</taxon>
        <taxon>Liliopsida</taxon>
        <taxon>Poales</taxon>
        <taxon>Poaceae</taxon>
        <taxon>BOP clade</taxon>
        <taxon>Oryzoideae</taxon>
        <taxon>Oryzeae</taxon>
        <taxon>Oryzinae</taxon>
        <taxon>Oryza</taxon>
    </lineage>
</organism>
<name>A0A0E0F8P7_9ORYZ</name>
<protein>
    <submittedName>
        <fullName evidence="1">Uncharacterized protein</fullName>
    </submittedName>
</protein>
<accession>A0A0E0F8P7</accession>
<evidence type="ECO:0000313" key="1">
    <source>
        <dbReference type="EnsemblPlants" id="OMERI11G19010.2"/>
    </source>
</evidence>
<sequence length="84" mass="8781">MGSAGPVKRVKEKIWFGGASTNAGRKRIHRLAPRNATPTLHAPPPPPTPTRGALAAATALSLLSPIPSLHATIAFRKVSSSVHM</sequence>
<dbReference type="EnsemblPlants" id="OMERI11G19010.2">
    <property type="protein sequence ID" value="OMERI11G19010.2"/>
    <property type="gene ID" value="OMERI11G19010"/>
</dbReference>
<keyword evidence="2" id="KW-1185">Reference proteome</keyword>
<dbReference type="HOGENOM" id="CLU_2531253_0_0_1"/>
<dbReference type="Proteomes" id="UP000008021">
    <property type="component" value="Chromosome 11"/>
</dbReference>
<reference evidence="1" key="1">
    <citation type="submission" date="2015-04" db="UniProtKB">
        <authorList>
            <consortium name="EnsemblPlants"/>
        </authorList>
    </citation>
    <scope>IDENTIFICATION</scope>
</reference>